<dbReference type="SMART" id="SM00248">
    <property type="entry name" value="ANK"/>
    <property type="match status" value="2"/>
</dbReference>
<feature type="region of interest" description="Disordered" evidence="4">
    <location>
        <begin position="184"/>
        <end position="225"/>
    </location>
</feature>
<keyword evidence="1" id="KW-0677">Repeat</keyword>
<evidence type="ECO:0000256" key="4">
    <source>
        <dbReference type="SAM" id="MobiDB-lite"/>
    </source>
</evidence>
<dbReference type="Proteomes" id="UP000332933">
    <property type="component" value="Unassembled WGS sequence"/>
</dbReference>
<dbReference type="EMBL" id="VJMH01007478">
    <property type="protein sequence ID" value="KAF0682941.1"/>
    <property type="molecule type" value="Genomic_DNA"/>
</dbReference>
<dbReference type="SUPFAM" id="SSF48403">
    <property type="entry name" value="Ankyrin repeat"/>
    <property type="match status" value="1"/>
</dbReference>
<feature type="repeat" description="ANK" evidence="3">
    <location>
        <begin position="94"/>
        <end position="126"/>
    </location>
</feature>
<keyword evidence="2 3" id="KW-0040">ANK repeat</keyword>
<feature type="compositionally biased region" description="Polar residues" evidence="4">
    <location>
        <begin position="204"/>
        <end position="217"/>
    </location>
</feature>
<dbReference type="OrthoDB" id="69682at2759"/>
<name>A0A485LRU2_9STRA</name>
<gene>
    <name evidence="6" type="primary">Aste57867_24954</name>
    <name evidence="5" type="ORF">As57867_024876</name>
    <name evidence="6" type="ORF">ASTE57867_24954</name>
</gene>
<dbReference type="InterPro" id="IPR002110">
    <property type="entry name" value="Ankyrin_rpt"/>
</dbReference>
<evidence type="ECO:0000256" key="2">
    <source>
        <dbReference type="ARBA" id="ARBA00023043"/>
    </source>
</evidence>
<accession>A0A485LRU2</accession>
<reference evidence="5" key="2">
    <citation type="submission" date="2019-06" db="EMBL/GenBank/DDBJ databases">
        <title>Genomics analysis of Aphanomyces spp. identifies a new class of oomycete effector associated with host adaptation.</title>
        <authorList>
            <person name="Gaulin E."/>
        </authorList>
    </citation>
    <scope>NUCLEOTIDE SEQUENCE</scope>
    <source>
        <strain evidence="5">CBS 578.67</strain>
    </source>
</reference>
<dbReference type="PROSITE" id="PS50297">
    <property type="entry name" value="ANK_REP_REGION"/>
    <property type="match status" value="2"/>
</dbReference>
<protein>
    <submittedName>
        <fullName evidence="6">Aste57867_24954 protein</fullName>
    </submittedName>
</protein>
<sequence>MDGVNQQYEGGVVHSHVQFAEAAANGSKTMVTRSSTTVLIGLQVEFLLDHGADIDAPGKDGTTPLCAAALWGNETMVKFLLGRGARVSARNDGTGWTALHAAAFQEHGKVVRILLEADADPFARDSEGRTPCDYASISEAIWAFFAGLSSLATSIRRSLTLARGCGKSLKPDLIEKGIIRKVENQAEDSSSSSYDPPVAEYSRPGSSYQRVQMNPLGSTKRADNTKVRPTPYRFLILVQSRDGSPRVFVDPLSPPSGNAKLPVTARRPSLNGLAL</sequence>
<evidence type="ECO:0000313" key="6">
    <source>
        <dbReference type="EMBL" id="VFU01585.1"/>
    </source>
</evidence>
<dbReference type="Gene3D" id="1.25.40.20">
    <property type="entry name" value="Ankyrin repeat-containing domain"/>
    <property type="match status" value="1"/>
</dbReference>
<reference evidence="6 7" key="1">
    <citation type="submission" date="2019-03" db="EMBL/GenBank/DDBJ databases">
        <authorList>
            <person name="Gaulin E."/>
            <person name="Dumas B."/>
        </authorList>
    </citation>
    <scope>NUCLEOTIDE SEQUENCE [LARGE SCALE GENOMIC DNA]</scope>
    <source>
        <strain evidence="6">CBS 568.67</strain>
    </source>
</reference>
<feature type="repeat" description="ANK" evidence="3">
    <location>
        <begin position="60"/>
        <end position="92"/>
    </location>
</feature>
<evidence type="ECO:0000256" key="3">
    <source>
        <dbReference type="PROSITE-ProRule" id="PRU00023"/>
    </source>
</evidence>
<proteinExistence type="predicted"/>
<dbReference type="AlphaFoldDB" id="A0A485LRU2"/>
<dbReference type="Pfam" id="PF13637">
    <property type="entry name" value="Ank_4"/>
    <property type="match status" value="1"/>
</dbReference>
<evidence type="ECO:0000313" key="5">
    <source>
        <dbReference type="EMBL" id="KAF0682941.1"/>
    </source>
</evidence>
<feature type="region of interest" description="Disordered" evidence="4">
    <location>
        <begin position="246"/>
        <end position="275"/>
    </location>
</feature>
<dbReference type="PANTHER" id="PTHR24171:SF10">
    <property type="entry name" value="ANKYRIN REPEAT DOMAIN-CONTAINING PROTEIN 29-LIKE"/>
    <property type="match status" value="1"/>
</dbReference>
<dbReference type="PANTHER" id="PTHR24171">
    <property type="entry name" value="ANKYRIN REPEAT DOMAIN-CONTAINING PROTEIN 39-RELATED"/>
    <property type="match status" value="1"/>
</dbReference>
<keyword evidence="7" id="KW-1185">Reference proteome</keyword>
<organism evidence="6 7">
    <name type="scientific">Aphanomyces stellatus</name>
    <dbReference type="NCBI Taxonomy" id="120398"/>
    <lineage>
        <taxon>Eukaryota</taxon>
        <taxon>Sar</taxon>
        <taxon>Stramenopiles</taxon>
        <taxon>Oomycota</taxon>
        <taxon>Saprolegniomycetes</taxon>
        <taxon>Saprolegniales</taxon>
        <taxon>Verrucalvaceae</taxon>
        <taxon>Aphanomyces</taxon>
    </lineage>
</organism>
<evidence type="ECO:0000313" key="7">
    <source>
        <dbReference type="Proteomes" id="UP000332933"/>
    </source>
</evidence>
<dbReference type="EMBL" id="CAADRA010007504">
    <property type="protein sequence ID" value="VFU01585.1"/>
    <property type="molecule type" value="Genomic_DNA"/>
</dbReference>
<dbReference type="InterPro" id="IPR036770">
    <property type="entry name" value="Ankyrin_rpt-contain_sf"/>
</dbReference>
<dbReference type="PROSITE" id="PS50088">
    <property type="entry name" value="ANK_REPEAT"/>
    <property type="match status" value="2"/>
</dbReference>
<evidence type="ECO:0000256" key="1">
    <source>
        <dbReference type="ARBA" id="ARBA00022737"/>
    </source>
</evidence>